<reference evidence="5" key="1">
    <citation type="submission" date="2020-08" db="EMBL/GenBank/DDBJ databases">
        <title>Genome Sequencing and Pan-Genome Analysis of Migratory bird Vibrio Strains, Inner Mongolia.</title>
        <authorList>
            <person name="Zheng L."/>
        </authorList>
    </citation>
    <scope>NUCLEOTIDE SEQUENCE</scope>
    <source>
        <strain evidence="5">M13F</strain>
    </source>
</reference>
<dbReference type="GO" id="GO:0003677">
    <property type="term" value="F:DNA binding"/>
    <property type="evidence" value="ECO:0007669"/>
    <property type="project" value="UniProtKB-KW"/>
</dbReference>
<evidence type="ECO:0000256" key="3">
    <source>
        <dbReference type="ARBA" id="ARBA00023163"/>
    </source>
</evidence>
<dbReference type="InterPro" id="IPR036388">
    <property type="entry name" value="WH-like_DNA-bd_sf"/>
</dbReference>
<dbReference type="PRINTS" id="PR00038">
    <property type="entry name" value="HTHLUXR"/>
</dbReference>
<comment type="caution">
    <text evidence="5">The sequence shown here is derived from an EMBL/GenBank/DDBJ whole genome shotgun (WGS) entry which is preliminary data.</text>
</comment>
<dbReference type="RefSeq" id="WP_187026792.1">
    <property type="nucleotide sequence ID" value="NZ_JACRUP010000012.1"/>
</dbReference>
<keyword evidence="3" id="KW-0804">Transcription</keyword>
<dbReference type="GO" id="GO:0006355">
    <property type="term" value="P:regulation of DNA-templated transcription"/>
    <property type="evidence" value="ECO:0007669"/>
    <property type="project" value="InterPro"/>
</dbReference>
<accession>A0A9X0R9Q9</accession>
<dbReference type="Pfam" id="PF00196">
    <property type="entry name" value="GerE"/>
    <property type="match status" value="1"/>
</dbReference>
<proteinExistence type="predicted"/>
<evidence type="ECO:0000313" key="6">
    <source>
        <dbReference type="Proteomes" id="UP000615796"/>
    </source>
</evidence>
<evidence type="ECO:0000256" key="2">
    <source>
        <dbReference type="ARBA" id="ARBA00023125"/>
    </source>
</evidence>
<dbReference type="PANTHER" id="PTHR44688">
    <property type="entry name" value="DNA-BINDING TRANSCRIPTIONAL ACTIVATOR DEVR_DOSR"/>
    <property type="match status" value="1"/>
</dbReference>
<dbReference type="SUPFAM" id="SSF46894">
    <property type="entry name" value="C-terminal effector domain of the bipartite response regulators"/>
    <property type="match status" value="1"/>
</dbReference>
<gene>
    <name evidence="5" type="ORF">H8Q88_15435</name>
</gene>
<organism evidence="5 6">
    <name type="scientific">Vibrio metschnikovii</name>
    <dbReference type="NCBI Taxonomy" id="28172"/>
    <lineage>
        <taxon>Bacteria</taxon>
        <taxon>Pseudomonadati</taxon>
        <taxon>Pseudomonadota</taxon>
        <taxon>Gammaproteobacteria</taxon>
        <taxon>Vibrionales</taxon>
        <taxon>Vibrionaceae</taxon>
        <taxon>Vibrio</taxon>
    </lineage>
</organism>
<evidence type="ECO:0000313" key="5">
    <source>
        <dbReference type="EMBL" id="MBC5852298.1"/>
    </source>
</evidence>
<dbReference type="AlphaFoldDB" id="A0A9X0R9Q9"/>
<dbReference type="SMART" id="SM00421">
    <property type="entry name" value="HTH_LUXR"/>
    <property type="match status" value="1"/>
</dbReference>
<keyword evidence="1" id="KW-0805">Transcription regulation</keyword>
<evidence type="ECO:0000259" key="4">
    <source>
        <dbReference type="PROSITE" id="PS50043"/>
    </source>
</evidence>
<feature type="domain" description="HTH luxR-type" evidence="4">
    <location>
        <begin position="193"/>
        <end position="258"/>
    </location>
</feature>
<dbReference type="PROSITE" id="PS50043">
    <property type="entry name" value="HTH_LUXR_2"/>
    <property type="match status" value="1"/>
</dbReference>
<dbReference type="PANTHER" id="PTHR44688:SF16">
    <property type="entry name" value="DNA-BINDING TRANSCRIPTIONAL ACTIVATOR DEVR_DOSR"/>
    <property type="match status" value="1"/>
</dbReference>
<dbReference type="InterPro" id="IPR000792">
    <property type="entry name" value="Tscrpt_reg_LuxR_C"/>
</dbReference>
<protein>
    <submittedName>
        <fullName evidence="5">Helix-turn-helix transcriptional regulator</fullName>
    </submittedName>
</protein>
<evidence type="ECO:0000256" key="1">
    <source>
        <dbReference type="ARBA" id="ARBA00023015"/>
    </source>
</evidence>
<keyword evidence="2" id="KW-0238">DNA-binding</keyword>
<dbReference type="Gene3D" id="1.10.10.10">
    <property type="entry name" value="Winged helix-like DNA-binding domain superfamily/Winged helix DNA-binding domain"/>
    <property type="match status" value="1"/>
</dbReference>
<dbReference type="InterPro" id="IPR016032">
    <property type="entry name" value="Sig_transdc_resp-reg_C-effctor"/>
</dbReference>
<keyword evidence="6" id="KW-1185">Reference proteome</keyword>
<sequence>MKTPEYQTLGEVIAALKTPQFTAQFIQLLKRFVTFDCAVILGYRQHKHPIYLYDSLPSQRQLLFQHYLTHSYRYDPFYVAIVEQQQTGVLQRSEFKPGNPLQENYHVDFYQKTGWQDEVCIAVDLQDNRWIVIYLGMLQTDQPISQQQINGLKQSFTVLQALCRQHWGSQALFLAENSQSEHDLRHWVAAAIADFATDCLTPREQQITTLLVQGLDSQEIAAQLSISHGTVKNHRKRIYQQLQISSLSELFQLFLNHLITKGY</sequence>
<name>A0A9X0R9Q9_VIBME</name>
<dbReference type="CDD" id="cd06170">
    <property type="entry name" value="LuxR_C_like"/>
    <property type="match status" value="1"/>
</dbReference>
<dbReference type="Proteomes" id="UP000615796">
    <property type="component" value="Unassembled WGS sequence"/>
</dbReference>
<dbReference type="EMBL" id="JACRUP010000012">
    <property type="protein sequence ID" value="MBC5852298.1"/>
    <property type="molecule type" value="Genomic_DNA"/>
</dbReference>